<keyword evidence="2" id="KW-0732">Signal</keyword>
<keyword evidence="1" id="KW-0812">Transmembrane</keyword>
<feature type="chain" id="PRO_5038989585" evidence="2">
    <location>
        <begin position="24"/>
        <end position="308"/>
    </location>
</feature>
<name>A0A1I3EYB4_SELRU</name>
<gene>
    <name evidence="3" type="ORF">SAMN04487861_11224</name>
</gene>
<protein>
    <submittedName>
        <fullName evidence="3">Uncharacterized protein</fullName>
    </submittedName>
</protein>
<dbReference type="OrthoDB" id="581815at2"/>
<feature type="transmembrane region" description="Helical" evidence="1">
    <location>
        <begin position="251"/>
        <end position="276"/>
    </location>
</feature>
<sequence>MRFRKVCSMFLSAVMLASSMSMAAAATPATVQDKLAMIEKDTYGVEQTGAITERINKLERDYNGAHRSGSMMARVDAIYHDLYTNGSSPSTLAELNAIEWNIDHEVSMNPVEKRVADMEMSINGKTSEGTYDQRIKSLAKLSFGSETLPVEQVNVPANTLIKVALVDPVNAKNLKAGDIVRFKVAQDVIVSDHLVFAKGAPGEGKVQKVEQAKNFGRNAEVKIDFYKTKAIEGTDVETLLGAEAEKEMKNLAMAAGASLAGMVILGPIGIIGGAFVKGKNIDLPEGTEFYIQTKADTLLYGVATTTAE</sequence>
<evidence type="ECO:0000313" key="4">
    <source>
        <dbReference type="Proteomes" id="UP000183639"/>
    </source>
</evidence>
<dbReference type="EMBL" id="FOQK01000012">
    <property type="protein sequence ID" value="SFI03916.1"/>
    <property type="molecule type" value="Genomic_DNA"/>
</dbReference>
<evidence type="ECO:0000256" key="2">
    <source>
        <dbReference type="SAM" id="SignalP"/>
    </source>
</evidence>
<evidence type="ECO:0000256" key="1">
    <source>
        <dbReference type="SAM" id="Phobius"/>
    </source>
</evidence>
<dbReference type="Proteomes" id="UP000183639">
    <property type="component" value="Unassembled WGS sequence"/>
</dbReference>
<accession>A0A1I3EYB4</accession>
<dbReference type="RefSeq" id="WP_075443604.1">
    <property type="nucleotide sequence ID" value="NZ_FOQK01000012.1"/>
</dbReference>
<reference evidence="3 4" key="1">
    <citation type="submission" date="2016-10" db="EMBL/GenBank/DDBJ databases">
        <authorList>
            <person name="de Groot N.N."/>
        </authorList>
    </citation>
    <scope>NUCLEOTIDE SEQUENCE [LARGE SCALE GENOMIC DNA]</scope>
    <source>
        <strain evidence="3 4">Z108</strain>
    </source>
</reference>
<keyword evidence="1" id="KW-0472">Membrane</keyword>
<feature type="signal peptide" evidence="2">
    <location>
        <begin position="1"/>
        <end position="23"/>
    </location>
</feature>
<dbReference type="AlphaFoldDB" id="A0A1I3EYB4"/>
<keyword evidence="1" id="KW-1133">Transmembrane helix</keyword>
<organism evidence="3 4">
    <name type="scientific">Selenomonas ruminantium</name>
    <dbReference type="NCBI Taxonomy" id="971"/>
    <lineage>
        <taxon>Bacteria</taxon>
        <taxon>Bacillati</taxon>
        <taxon>Bacillota</taxon>
        <taxon>Negativicutes</taxon>
        <taxon>Selenomonadales</taxon>
        <taxon>Selenomonadaceae</taxon>
        <taxon>Selenomonas</taxon>
    </lineage>
</organism>
<evidence type="ECO:0000313" key="3">
    <source>
        <dbReference type="EMBL" id="SFI03916.1"/>
    </source>
</evidence>
<proteinExistence type="predicted"/>